<feature type="domain" description="Hypervirulence associated protein TUDOR" evidence="1">
    <location>
        <begin position="131"/>
        <end position="183"/>
    </location>
</feature>
<organism evidence="2">
    <name type="scientific">uncultured Caudovirales phage</name>
    <dbReference type="NCBI Taxonomy" id="2100421"/>
    <lineage>
        <taxon>Viruses</taxon>
        <taxon>Duplodnaviria</taxon>
        <taxon>Heunggongvirae</taxon>
        <taxon>Uroviricota</taxon>
        <taxon>Caudoviricetes</taxon>
        <taxon>Peduoviridae</taxon>
        <taxon>Maltschvirus</taxon>
        <taxon>Maltschvirus maltsch</taxon>
    </lineage>
</organism>
<evidence type="ECO:0000259" key="1">
    <source>
        <dbReference type="Pfam" id="PF11160"/>
    </source>
</evidence>
<reference evidence="2" key="1">
    <citation type="submission" date="2020-05" db="EMBL/GenBank/DDBJ databases">
        <authorList>
            <person name="Chiriac C."/>
            <person name="Salcher M."/>
            <person name="Ghai R."/>
            <person name="Kavagutti S V."/>
        </authorList>
    </citation>
    <scope>NUCLEOTIDE SEQUENCE</scope>
</reference>
<protein>
    <recommendedName>
        <fullName evidence="1">Hypervirulence associated protein TUDOR domain-containing protein</fullName>
    </recommendedName>
</protein>
<dbReference type="InterPro" id="IPR021331">
    <property type="entry name" value="Hva1_TUDOR"/>
</dbReference>
<proteinExistence type="predicted"/>
<accession>A0A6J5TC43</accession>
<dbReference type="Pfam" id="PF11160">
    <property type="entry name" value="Hva1_TUDOR"/>
    <property type="match status" value="1"/>
</dbReference>
<name>A0A6J5TC43_9CAUD</name>
<sequence>MADTYKPTGAMASNARRAIKFKEDGKANGAGTNVGWTRAHQLTSGESLSLDTVKRMYSFFSRHEVDKKGKNWGSQADPSNGYIMWLAWGGDAGFSWSRAIVNRAMDKEIFADFGADYSMHETLVFKGAGVGDMVSWNSSGGTAHGKIVRIVRDGKYNVPNSSFTVTGTENDPAAVVRVYQDGKPTEILVGHKLSSLRR</sequence>
<evidence type="ECO:0000313" key="2">
    <source>
        <dbReference type="EMBL" id="CAB5219550.1"/>
    </source>
</evidence>
<gene>
    <name evidence="2" type="ORF">UFOVP222_87</name>
</gene>
<dbReference type="EMBL" id="LR798269">
    <property type="protein sequence ID" value="CAB5219550.1"/>
    <property type="molecule type" value="Genomic_DNA"/>
</dbReference>